<protein>
    <recommendedName>
        <fullName evidence="4">Ribosome assembly protein 3</fullName>
    </recommendedName>
</protein>
<keyword evidence="5" id="KW-0690">Ribosome biogenesis</keyword>
<keyword evidence="6" id="KW-0539">Nucleus</keyword>
<proteinExistence type="inferred from homology"/>
<feature type="region of interest" description="Disordered" evidence="8">
    <location>
        <begin position="132"/>
        <end position="155"/>
    </location>
</feature>
<feature type="compositionally biased region" description="Basic and acidic residues" evidence="8">
    <location>
        <begin position="135"/>
        <end position="144"/>
    </location>
</feature>
<evidence type="ECO:0000256" key="1">
    <source>
        <dbReference type="ARBA" id="ARBA00003035"/>
    </source>
</evidence>
<evidence type="ECO:0000256" key="2">
    <source>
        <dbReference type="ARBA" id="ARBA00004604"/>
    </source>
</evidence>
<dbReference type="PANTHER" id="PTHR28127">
    <property type="entry name" value="RIBOSOME ASSEMBLY PROTEIN 3"/>
    <property type="match status" value="1"/>
</dbReference>
<evidence type="ECO:0000256" key="3">
    <source>
        <dbReference type="ARBA" id="ARBA00006256"/>
    </source>
</evidence>
<dbReference type="GO" id="GO:0005730">
    <property type="term" value="C:nucleolus"/>
    <property type="evidence" value="ECO:0007669"/>
    <property type="project" value="UniProtKB-SubCell"/>
</dbReference>
<dbReference type="GO" id="GO:0000027">
    <property type="term" value="P:ribosomal large subunit assembly"/>
    <property type="evidence" value="ECO:0007669"/>
    <property type="project" value="TreeGrafter"/>
</dbReference>
<comment type="caution">
    <text evidence="10">The sequence shown here is derived from an EMBL/GenBank/DDBJ whole genome shotgun (WGS) entry which is preliminary data.</text>
</comment>
<gene>
    <name evidence="10" type="ORF">B0F90DRAFT_1818140</name>
</gene>
<dbReference type="AlphaFoldDB" id="A0AAD4M2C9"/>
<feature type="region of interest" description="Disordered" evidence="8">
    <location>
        <begin position="48"/>
        <end position="81"/>
    </location>
</feature>
<feature type="domain" description="Ribosome-assembly protein 3 C-terminal" evidence="9">
    <location>
        <begin position="88"/>
        <end position="133"/>
    </location>
</feature>
<accession>A0AAD4M2C9</accession>
<evidence type="ECO:0000259" key="9">
    <source>
        <dbReference type="Pfam" id="PF14615"/>
    </source>
</evidence>
<keyword evidence="7" id="KW-0687">Ribonucleoprotein</keyword>
<comment type="similarity">
    <text evidence="3">Belongs to the RSA3 family.</text>
</comment>
<dbReference type="PANTHER" id="PTHR28127:SF1">
    <property type="entry name" value="RIBOSOME ASSEMBLY PROTEIN 3"/>
    <property type="match status" value="1"/>
</dbReference>
<evidence type="ECO:0000256" key="5">
    <source>
        <dbReference type="ARBA" id="ARBA00022517"/>
    </source>
</evidence>
<evidence type="ECO:0000256" key="6">
    <source>
        <dbReference type="ARBA" id="ARBA00023242"/>
    </source>
</evidence>
<evidence type="ECO:0000256" key="4">
    <source>
        <dbReference type="ARBA" id="ARBA00015339"/>
    </source>
</evidence>
<reference evidence="10" key="1">
    <citation type="journal article" date="2022" name="New Phytol.">
        <title>Evolutionary transition to the ectomycorrhizal habit in the genomes of a hyperdiverse lineage of mushroom-forming fungi.</title>
        <authorList>
            <person name="Looney B."/>
            <person name="Miyauchi S."/>
            <person name="Morin E."/>
            <person name="Drula E."/>
            <person name="Courty P.E."/>
            <person name="Kohler A."/>
            <person name="Kuo A."/>
            <person name="LaButti K."/>
            <person name="Pangilinan J."/>
            <person name="Lipzen A."/>
            <person name="Riley R."/>
            <person name="Andreopoulos W."/>
            <person name="He G."/>
            <person name="Johnson J."/>
            <person name="Nolan M."/>
            <person name="Tritt A."/>
            <person name="Barry K.W."/>
            <person name="Grigoriev I.V."/>
            <person name="Nagy L.G."/>
            <person name="Hibbett D."/>
            <person name="Henrissat B."/>
            <person name="Matheny P.B."/>
            <person name="Labbe J."/>
            <person name="Martin F.M."/>
        </authorList>
    </citation>
    <scope>NUCLEOTIDE SEQUENCE</scope>
    <source>
        <strain evidence="10">BPL690</strain>
    </source>
</reference>
<name>A0AAD4M2C9_9AGAM</name>
<comment type="function">
    <text evidence="1">Required for efficient biogenesis of the 60S ribosomal subunit.</text>
</comment>
<evidence type="ECO:0000313" key="11">
    <source>
        <dbReference type="Proteomes" id="UP001203297"/>
    </source>
</evidence>
<dbReference type="Pfam" id="PF14615">
    <property type="entry name" value="Rsa3"/>
    <property type="match status" value="1"/>
</dbReference>
<dbReference type="InterPro" id="IPR051898">
    <property type="entry name" value="Ribosome_Assembly_3"/>
</dbReference>
<comment type="subcellular location">
    <subcellularLocation>
        <location evidence="2">Nucleus</location>
        <location evidence="2">Nucleolus</location>
    </subcellularLocation>
</comment>
<dbReference type="Proteomes" id="UP001203297">
    <property type="component" value="Unassembled WGS sequence"/>
</dbReference>
<evidence type="ECO:0000313" key="10">
    <source>
        <dbReference type="EMBL" id="KAI0299379.1"/>
    </source>
</evidence>
<dbReference type="InterPro" id="IPR028217">
    <property type="entry name" value="Rsa3_C"/>
</dbReference>
<dbReference type="EMBL" id="WTXG01000023">
    <property type="protein sequence ID" value="KAI0299379.1"/>
    <property type="molecule type" value="Genomic_DNA"/>
</dbReference>
<sequence>MKYQQNQNDHKEGAIEKANHTTFNERRGVIAFVAIFIHIFSLVKAQRSEPVRARSPSPSPPPTDVPPFLPPEGSGNRAQDEQALRDRFRQFWMASVADAFRDDLEQIRKEPNMTKSRLALLIDSLASGGEAFSSHADESGRMNEMDVVLNSNDGA</sequence>
<feature type="compositionally biased region" description="Pro residues" evidence="8">
    <location>
        <begin position="57"/>
        <end position="70"/>
    </location>
</feature>
<organism evidence="10 11">
    <name type="scientific">Multifurca ochricompacta</name>
    <dbReference type="NCBI Taxonomy" id="376703"/>
    <lineage>
        <taxon>Eukaryota</taxon>
        <taxon>Fungi</taxon>
        <taxon>Dikarya</taxon>
        <taxon>Basidiomycota</taxon>
        <taxon>Agaricomycotina</taxon>
        <taxon>Agaricomycetes</taxon>
        <taxon>Russulales</taxon>
        <taxon>Russulaceae</taxon>
        <taxon>Multifurca</taxon>
    </lineage>
</organism>
<evidence type="ECO:0000256" key="7">
    <source>
        <dbReference type="ARBA" id="ARBA00023274"/>
    </source>
</evidence>
<evidence type="ECO:0000256" key="8">
    <source>
        <dbReference type="SAM" id="MobiDB-lite"/>
    </source>
</evidence>
<dbReference type="GO" id="GO:0030687">
    <property type="term" value="C:preribosome, large subunit precursor"/>
    <property type="evidence" value="ECO:0007669"/>
    <property type="project" value="TreeGrafter"/>
</dbReference>
<keyword evidence="11" id="KW-1185">Reference proteome</keyword>